<name>A0A5K7XX27_9VIRU</name>
<sequence length="171" mass="19176">MNSAQIKYQFLSGQNVNAVCSFLEPYIPGKSMMDLIEPISALMASFIDTHQDARIPPSAINKLFITDLLSTTYTQPHSLPPGVHNNLFKEDPEPPKNYSKMLLPSEDLEQIKDFMPAHSHTKIPPKGIARYHDYELETTATAEIVSSRMIPNVLPPQKSTLPYLPSNKNLI</sequence>
<protein>
    <submittedName>
        <fullName evidence="1">Uncharacterized protein</fullName>
    </submittedName>
</protein>
<dbReference type="EMBL" id="LC506465">
    <property type="protein sequence ID" value="BBO54102.1"/>
    <property type="molecule type" value="Genomic_DNA"/>
</dbReference>
<reference evidence="1" key="1">
    <citation type="journal article" date="2020" name="Sci. Rep.">
        <title>A novel Asfarvirus-like virus identified as a potential cause of mass mortality of abalone.</title>
        <authorList>
            <person name="Matsuyama T."/>
            <person name="Takano T."/>
            <person name="Nishiki I."/>
            <person name="Fujiwara A."/>
            <person name="Kiryu I."/>
            <person name="Inada M."/>
            <person name="Sakai T."/>
            <person name="Terashima S."/>
            <person name="Matsuura Y."/>
            <person name="Isowa K."/>
            <person name="Nakayasu C."/>
        </authorList>
    </citation>
    <scope>NUCLEOTIDE SEQUENCE</scope>
</reference>
<accession>A0A5K7XX27</accession>
<organism evidence="1">
    <name type="scientific">Abalone asfa-like virus</name>
    <dbReference type="NCBI Taxonomy" id="2839893"/>
    <lineage>
        <taxon>Viruses</taxon>
        <taxon>Varidnaviria</taxon>
        <taxon>Bamfordvirae</taxon>
        <taxon>Nucleocytoviricota</taxon>
        <taxon>Pokkesviricetes</taxon>
        <taxon>Asfuvirales</taxon>
        <taxon>Asfarviridae</taxon>
    </lineage>
</organism>
<evidence type="ECO:0000313" key="1">
    <source>
        <dbReference type="EMBL" id="BBO54102.1"/>
    </source>
</evidence>
<proteinExistence type="predicted"/>